<dbReference type="Proteomes" id="UP000604825">
    <property type="component" value="Unassembled WGS sequence"/>
</dbReference>
<keyword evidence="2" id="KW-0805">Transcription regulation</keyword>
<reference evidence="6" key="1">
    <citation type="submission" date="2020-10" db="EMBL/GenBank/DDBJ databases">
        <authorList>
            <person name="Han B."/>
            <person name="Lu T."/>
            <person name="Zhao Q."/>
            <person name="Huang X."/>
            <person name="Zhao Y."/>
        </authorList>
    </citation>
    <scope>NUCLEOTIDE SEQUENCE</scope>
</reference>
<dbReference type="GO" id="GO:0046983">
    <property type="term" value="F:protein dimerization activity"/>
    <property type="evidence" value="ECO:0007669"/>
    <property type="project" value="InterPro"/>
</dbReference>
<dbReference type="SMART" id="SM00353">
    <property type="entry name" value="HLH"/>
    <property type="match status" value="1"/>
</dbReference>
<evidence type="ECO:0000313" key="7">
    <source>
        <dbReference type="Proteomes" id="UP000604825"/>
    </source>
</evidence>
<feature type="compositionally biased region" description="Polar residues" evidence="4">
    <location>
        <begin position="205"/>
        <end position="217"/>
    </location>
</feature>
<dbReference type="Pfam" id="PF00010">
    <property type="entry name" value="HLH"/>
    <property type="match status" value="1"/>
</dbReference>
<evidence type="ECO:0000259" key="5">
    <source>
        <dbReference type="PROSITE" id="PS50888"/>
    </source>
</evidence>
<feature type="compositionally biased region" description="Low complexity" evidence="4">
    <location>
        <begin position="143"/>
        <end position="153"/>
    </location>
</feature>
<dbReference type="GO" id="GO:0006351">
    <property type="term" value="P:DNA-templated transcription"/>
    <property type="evidence" value="ECO:0007669"/>
    <property type="project" value="InterPro"/>
</dbReference>
<comment type="similarity">
    <text evidence="1">Belongs to the bHLH protein family.</text>
</comment>
<dbReference type="SUPFAM" id="SSF47459">
    <property type="entry name" value="HLH, helix-loop-helix DNA-binding domain"/>
    <property type="match status" value="1"/>
</dbReference>
<sequence length="587" mass="63680">MGLQGDKATHDFLSLYTAAKDAALPLPLPLLQESKLPPAPAPTPTPPSHQGFFLKTHDFLQPLERPPPPQSPPPQAPAENVLHQHALPGGIGTFSISHGGAAAAVKQEQQQPQPFALWGQPDPRGHPWSLPFAARCVAVASARPQQPQPQQQRPPERKACGGFMDAVSRSSGGAGFDDDDGLAARREVSSSLKDLRVEAKGGSCSGSAGTDQLPNTPRSKHSATEQRRRSKINDRFQILREILPQNDQKRDKASFLLEVIEYIRFLQEKVEKHEASQPEWNQENAKIMPWSNIYFRSSWKNSQNKDEISGDPASDPSEVIKNGSSPRFPFGAKPEDLNSAGAFEDAQERVEPKGCVPYKQDETPNNVTDNVASQKATQLTNPSPSDDLAGHNGMPNNPELAIDEGTISLSSQYSQGLLTTLNLALQNSGIDLSEASISVQINLGKRAIKRCNPGSNSTSKDLINQASRDQEDVGQQLISRLFLSEDGTAAALSHTLKQVAGSQGNNASGVASAVWRTSTEGRKRQRALQTNPCRVGIDVCVETWRVPSGVHASTAGTAEISHRMMIPWDDLLLLLLIPELEPLEESM</sequence>
<dbReference type="InterPro" id="IPR036638">
    <property type="entry name" value="HLH_DNA-bd_sf"/>
</dbReference>
<dbReference type="OrthoDB" id="690068at2759"/>
<feature type="region of interest" description="Disordered" evidence="4">
    <location>
        <begin position="302"/>
        <end position="329"/>
    </location>
</feature>
<proteinExistence type="inferred from homology"/>
<accession>A0A811PRL0</accession>
<evidence type="ECO:0000256" key="1">
    <source>
        <dbReference type="ARBA" id="ARBA00005510"/>
    </source>
</evidence>
<evidence type="ECO:0000256" key="2">
    <source>
        <dbReference type="ARBA" id="ARBA00023015"/>
    </source>
</evidence>
<dbReference type="EMBL" id="CAJGYO010000007">
    <property type="protein sequence ID" value="CAD6246211.1"/>
    <property type="molecule type" value="Genomic_DNA"/>
</dbReference>
<dbReference type="CDD" id="cd11453">
    <property type="entry name" value="bHLH_AtBIM_like"/>
    <property type="match status" value="1"/>
</dbReference>
<gene>
    <name evidence="6" type="ORF">NCGR_LOCUS30481</name>
</gene>
<dbReference type="PANTHER" id="PTHR46412:SF15">
    <property type="entry name" value="BHLH TRANSCRIPTION FACTOR"/>
    <property type="match status" value="1"/>
</dbReference>
<evidence type="ECO:0000256" key="4">
    <source>
        <dbReference type="SAM" id="MobiDB-lite"/>
    </source>
</evidence>
<feature type="domain" description="BHLH" evidence="5">
    <location>
        <begin position="216"/>
        <end position="266"/>
    </location>
</feature>
<dbReference type="Gene3D" id="4.10.280.10">
    <property type="entry name" value="Helix-loop-helix DNA-binding domain"/>
    <property type="match status" value="1"/>
</dbReference>
<feature type="compositionally biased region" description="Pro residues" evidence="4">
    <location>
        <begin position="64"/>
        <end position="76"/>
    </location>
</feature>
<keyword evidence="7" id="KW-1185">Reference proteome</keyword>
<feature type="region of interest" description="Disordered" evidence="4">
    <location>
        <begin position="194"/>
        <end position="231"/>
    </location>
</feature>
<feature type="region of interest" description="Disordered" evidence="4">
    <location>
        <begin position="140"/>
        <end position="181"/>
    </location>
</feature>
<organism evidence="6 7">
    <name type="scientific">Miscanthus lutarioriparius</name>
    <dbReference type="NCBI Taxonomy" id="422564"/>
    <lineage>
        <taxon>Eukaryota</taxon>
        <taxon>Viridiplantae</taxon>
        <taxon>Streptophyta</taxon>
        <taxon>Embryophyta</taxon>
        <taxon>Tracheophyta</taxon>
        <taxon>Spermatophyta</taxon>
        <taxon>Magnoliopsida</taxon>
        <taxon>Liliopsida</taxon>
        <taxon>Poales</taxon>
        <taxon>Poaceae</taxon>
        <taxon>PACMAD clade</taxon>
        <taxon>Panicoideae</taxon>
        <taxon>Andropogonodae</taxon>
        <taxon>Andropogoneae</taxon>
        <taxon>Saccharinae</taxon>
        <taxon>Miscanthus</taxon>
    </lineage>
</organism>
<feature type="compositionally biased region" description="Basic and acidic residues" evidence="4">
    <location>
        <begin position="222"/>
        <end position="231"/>
    </location>
</feature>
<dbReference type="PROSITE" id="PS50888">
    <property type="entry name" value="BHLH"/>
    <property type="match status" value="1"/>
</dbReference>
<dbReference type="InterPro" id="IPR011598">
    <property type="entry name" value="bHLH_dom"/>
</dbReference>
<keyword evidence="3" id="KW-0804">Transcription</keyword>
<feature type="region of interest" description="Disordered" evidence="4">
    <location>
        <begin position="60"/>
        <end position="79"/>
    </location>
</feature>
<dbReference type="PANTHER" id="PTHR46412">
    <property type="entry name" value="BES1-INTERACTING MYC-LIKE PROTEIN"/>
    <property type="match status" value="1"/>
</dbReference>
<comment type="caution">
    <text evidence="6">The sequence shown here is derived from an EMBL/GenBank/DDBJ whole genome shotgun (WGS) entry which is preliminary data.</text>
</comment>
<evidence type="ECO:0000313" key="6">
    <source>
        <dbReference type="EMBL" id="CAD6246211.1"/>
    </source>
</evidence>
<evidence type="ECO:0000256" key="3">
    <source>
        <dbReference type="ARBA" id="ARBA00023163"/>
    </source>
</evidence>
<dbReference type="InterPro" id="IPR044295">
    <property type="entry name" value="BIM1/2/3"/>
</dbReference>
<protein>
    <recommendedName>
        <fullName evidence="5">BHLH domain-containing protein</fullName>
    </recommendedName>
</protein>
<feature type="region of interest" description="Disordered" evidence="4">
    <location>
        <begin position="355"/>
        <end position="398"/>
    </location>
</feature>
<feature type="compositionally biased region" description="Polar residues" evidence="4">
    <location>
        <begin position="363"/>
        <end position="384"/>
    </location>
</feature>
<dbReference type="AlphaFoldDB" id="A0A811PRL0"/>
<dbReference type="GO" id="GO:0003700">
    <property type="term" value="F:DNA-binding transcription factor activity"/>
    <property type="evidence" value="ECO:0007669"/>
    <property type="project" value="InterPro"/>
</dbReference>
<name>A0A811PRL0_9POAL</name>